<organism evidence="2 4">
    <name type="scientific">Flavobacterium hydatis</name>
    <name type="common">Cytophaga aquatilis</name>
    <dbReference type="NCBI Taxonomy" id="991"/>
    <lineage>
        <taxon>Bacteria</taxon>
        <taxon>Pseudomonadati</taxon>
        <taxon>Bacteroidota</taxon>
        <taxon>Flavobacteriia</taxon>
        <taxon>Flavobacteriales</taxon>
        <taxon>Flavobacteriaceae</taxon>
        <taxon>Flavobacterium</taxon>
    </lineage>
</organism>
<accession>A0A086ARW8</accession>
<dbReference type="PANTHER" id="PTHR43031:SF1">
    <property type="entry name" value="PYRIDINE NUCLEOTIDE-DISULPHIDE OXIDOREDUCTASE"/>
    <property type="match status" value="1"/>
</dbReference>
<dbReference type="STRING" id="991.IW20_02830"/>
<evidence type="ECO:0000313" key="4">
    <source>
        <dbReference type="Proteomes" id="UP000028712"/>
    </source>
</evidence>
<dbReference type="eggNOG" id="COG0607">
    <property type="taxonomic scope" value="Bacteria"/>
</dbReference>
<evidence type="ECO:0000313" key="5">
    <source>
        <dbReference type="Proteomes" id="UP000198424"/>
    </source>
</evidence>
<gene>
    <name evidence="3" type="ORF">B0A62_04000</name>
    <name evidence="2" type="ORF">IW20_02830</name>
</gene>
<dbReference type="InterPro" id="IPR036873">
    <property type="entry name" value="Rhodanese-like_dom_sf"/>
</dbReference>
<reference evidence="2 4" key="1">
    <citation type="submission" date="2014-07" db="EMBL/GenBank/DDBJ databases">
        <title>Genome of Flavobacterium hydatis DSM 2063.</title>
        <authorList>
            <person name="Pipes S.E."/>
            <person name="Stropko S.J."/>
            <person name="Newman J.D."/>
        </authorList>
    </citation>
    <scope>NUCLEOTIDE SEQUENCE [LARGE SCALE GENOMIC DNA]</scope>
    <source>
        <strain evidence="2 4">DSM 2063</strain>
    </source>
</reference>
<reference evidence="3 5" key="2">
    <citation type="submission" date="2016-11" db="EMBL/GenBank/DDBJ databases">
        <title>Whole genomes of Flavobacteriaceae.</title>
        <authorList>
            <person name="Stine C."/>
            <person name="Li C."/>
            <person name="Tadesse D."/>
        </authorList>
    </citation>
    <scope>NUCLEOTIDE SEQUENCE [LARGE SCALE GENOMIC DNA]</scope>
    <source>
        <strain evidence="3 5">ATCC 29551</strain>
    </source>
</reference>
<sequence>MEDQIKYYQNKLAFEMDSSDLFDALNDGEKVIALDARKAFGFEAEHIPGAINIPHREMTIESTKHLDKEILYVTYCDGIGCNASTKGALNMTRLGFRVKELLGGIEWWKFDGYATEGTNGKQAGLKIECAC</sequence>
<dbReference type="InterPro" id="IPR001307">
    <property type="entry name" value="Thiosulphate_STrfase_CS"/>
</dbReference>
<dbReference type="RefSeq" id="WP_035618432.1">
    <property type="nucleotide sequence ID" value="NZ_JBEWQG010000001.1"/>
</dbReference>
<dbReference type="GO" id="GO:0004792">
    <property type="term" value="F:thiosulfate-cyanide sulfurtransferase activity"/>
    <property type="evidence" value="ECO:0007669"/>
    <property type="project" value="InterPro"/>
</dbReference>
<dbReference type="SUPFAM" id="SSF52821">
    <property type="entry name" value="Rhodanese/Cell cycle control phosphatase"/>
    <property type="match status" value="1"/>
</dbReference>
<dbReference type="InterPro" id="IPR050229">
    <property type="entry name" value="GlpE_sulfurtransferase"/>
</dbReference>
<dbReference type="Pfam" id="PF00581">
    <property type="entry name" value="Rhodanese"/>
    <property type="match status" value="1"/>
</dbReference>
<dbReference type="Proteomes" id="UP000198424">
    <property type="component" value="Unassembled WGS sequence"/>
</dbReference>
<comment type="caution">
    <text evidence="2">The sequence shown here is derived from an EMBL/GenBank/DDBJ whole genome shotgun (WGS) entry which is preliminary data.</text>
</comment>
<evidence type="ECO:0000259" key="1">
    <source>
        <dbReference type="PROSITE" id="PS50206"/>
    </source>
</evidence>
<dbReference type="AlphaFoldDB" id="A0A086ARW8"/>
<dbReference type="OrthoDB" id="9800872at2"/>
<dbReference type="PROSITE" id="PS00380">
    <property type="entry name" value="RHODANESE_1"/>
    <property type="match status" value="1"/>
</dbReference>
<dbReference type="Gene3D" id="3.40.250.10">
    <property type="entry name" value="Rhodanese-like domain"/>
    <property type="match status" value="1"/>
</dbReference>
<dbReference type="PROSITE" id="PS50206">
    <property type="entry name" value="RHODANESE_3"/>
    <property type="match status" value="1"/>
</dbReference>
<keyword evidence="5" id="KW-1185">Reference proteome</keyword>
<dbReference type="InterPro" id="IPR001763">
    <property type="entry name" value="Rhodanese-like_dom"/>
</dbReference>
<evidence type="ECO:0000313" key="2">
    <source>
        <dbReference type="EMBL" id="KFF19432.1"/>
    </source>
</evidence>
<dbReference type="EMBL" id="MUGY01000004">
    <property type="protein sequence ID" value="OXA96440.1"/>
    <property type="molecule type" value="Genomic_DNA"/>
</dbReference>
<evidence type="ECO:0000313" key="3">
    <source>
        <dbReference type="EMBL" id="OXA96440.1"/>
    </source>
</evidence>
<protein>
    <submittedName>
        <fullName evidence="2">Rhodanese</fullName>
    </submittedName>
</protein>
<dbReference type="EMBL" id="JPRM01000003">
    <property type="protein sequence ID" value="KFF19432.1"/>
    <property type="molecule type" value="Genomic_DNA"/>
</dbReference>
<proteinExistence type="predicted"/>
<name>A0A086ARW8_FLAHY</name>
<dbReference type="SMART" id="SM00450">
    <property type="entry name" value="RHOD"/>
    <property type="match status" value="1"/>
</dbReference>
<feature type="domain" description="Rhodanese" evidence="1">
    <location>
        <begin position="27"/>
        <end position="117"/>
    </location>
</feature>
<dbReference type="PANTHER" id="PTHR43031">
    <property type="entry name" value="FAD-DEPENDENT OXIDOREDUCTASE"/>
    <property type="match status" value="1"/>
</dbReference>
<dbReference type="Proteomes" id="UP000028712">
    <property type="component" value="Unassembled WGS sequence"/>
</dbReference>